<dbReference type="Proteomes" id="UP000054988">
    <property type="component" value="Unassembled WGS sequence"/>
</dbReference>
<evidence type="ECO:0000256" key="1">
    <source>
        <dbReference type="ARBA" id="ARBA00008276"/>
    </source>
</evidence>
<dbReference type="GO" id="GO:0046872">
    <property type="term" value="F:metal ion binding"/>
    <property type="evidence" value="ECO:0007669"/>
    <property type="project" value="UniProtKB-KW"/>
</dbReference>
<sequence>MNLSLDRIKQFYSLLPPYTRPTVHVAGTNGKGSVCAIVSSILRSANPPLSVGCFNSPHLVSVYDSITINGDAVSPETYESTQTHIQSVGKENRLEVTNFELLTLTALAVFEQAQVDIVVLEVGMGGRLDATNIIPDSCVVVSALCAVDLDHQAFLGNTVAAIATEKASIARPGKPFVLGRQKHAEVEDTCRDVVEGVGGELVGAVRVGQGAYDANFSLNSPPSPRTVTVELPCFSEPFNALFPLHGEHQLDNLGLATTIISVLLSHPSCSALGFRQRLDPVTVAQGISRAQWPGRLSFHMINKPSKLLILADGAHNPASSETLARYIEHLSQDVKLLTGRPRTIWITYILGLSHSPPKTPLQTLSPLLPPKPSANSDVEIKFRVASVGFSPPEGMPWVKCVSPVDIKDTVQQLCPEAEVWVADEDEEKPLPLALQWAATRSPGENHLVVLAGSLYLVADFYRMLRQ</sequence>
<dbReference type="GO" id="GO:0004326">
    <property type="term" value="F:tetrahydrofolylpolyglutamate synthase activity"/>
    <property type="evidence" value="ECO:0007669"/>
    <property type="project" value="InterPro"/>
</dbReference>
<dbReference type="AlphaFoldDB" id="A0A0W0G7N2"/>
<keyword evidence="4" id="KW-0547">Nucleotide-binding</keyword>
<dbReference type="PROSITE" id="PS01012">
    <property type="entry name" value="FOLYLPOLYGLU_SYNT_2"/>
    <property type="match status" value="1"/>
</dbReference>
<dbReference type="EMBL" id="LATX01000895">
    <property type="protein sequence ID" value="KTB44572.1"/>
    <property type="molecule type" value="Genomic_DNA"/>
</dbReference>
<evidence type="ECO:0000313" key="8">
    <source>
        <dbReference type="Proteomes" id="UP000054988"/>
    </source>
</evidence>
<dbReference type="InterPro" id="IPR001645">
    <property type="entry name" value="Folylpolyglutamate_synth"/>
</dbReference>
<evidence type="ECO:0000256" key="2">
    <source>
        <dbReference type="ARBA" id="ARBA00022598"/>
    </source>
</evidence>
<keyword evidence="3" id="KW-0479">Metal-binding</keyword>
<dbReference type="PANTHER" id="PTHR11136">
    <property type="entry name" value="FOLYLPOLYGLUTAMATE SYNTHASE-RELATED"/>
    <property type="match status" value="1"/>
</dbReference>
<keyword evidence="5" id="KW-0067">ATP-binding</keyword>
<reference evidence="7 8" key="1">
    <citation type="submission" date="2015-12" db="EMBL/GenBank/DDBJ databases">
        <title>Draft genome sequence of Moniliophthora roreri, the causal agent of frosty pod rot of cacao.</title>
        <authorList>
            <person name="Aime M.C."/>
            <person name="Diaz-Valderrama J.R."/>
            <person name="Kijpornyongpan T."/>
            <person name="Phillips-Mora W."/>
        </authorList>
    </citation>
    <scope>NUCLEOTIDE SEQUENCE [LARGE SCALE GENOMIC DNA]</scope>
    <source>
        <strain evidence="7 8">MCA 2952</strain>
    </source>
</reference>
<organism evidence="7 8">
    <name type="scientific">Moniliophthora roreri</name>
    <name type="common">Frosty pod rot fungus</name>
    <name type="synonym">Monilia roreri</name>
    <dbReference type="NCBI Taxonomy" id="221103"/>
    <lineage>
        <taxon>Eukaryota</taxon>
        <taxon>Fungi</taxon>
        <taxon>Dikarya</taxon>
        <taxon>Basidiomycota</taxon>
        <taxon>Agaricomycotina</taxon>
        <taxon>Agaricomycetes</taxon>
        <taxon>Agaricomycetidae</taxon>
        <taxon>Agaricales</taxon>
        <taxon>Marasmiineae</taxon>
        <taxon>Marasmiaceae</taxon>
        <taxon>Moniliophthora</taxon>
    </lineage>
</organism>
<dbReference type="InterPro" id="IPR036565">
    <property type="entry name" value="Mur-like_cat_sf"/>
</dbReference>
<keyword evidence="2 7" id="KW-0436">Ligase</keyword>
<comment type="similarity">
    <text evidence="1">Belongs to the folylpolyglutamate synthase family.</text>
</comment>
<dbReference type="InterPro" id="IPR018109">
    <property type="entry name" value="Folylpolyglutamate_synth_CS"/>
</dbReference>
<evidence type="ECO:0000256" key="5">
    <source>
        <dbReference type="ARBA" id="ARBA00022840"/>
    </source>
</evidence>
<dbReference type="GO" id="GO:0008841">
    <property type="term" value="F:dihydrofolate synthase activity"/>
    <property type="evidence" value="ECO:0007669"/>
    <property type="project" value="TreeGrafter"/>
</dbReference>
<gene>
    <name evidence="7" type="ORF">WG66_2829</name>
</gene>
<dbReference type="GO" id="GO:0005829">
    <property type="term" value="C:cytosol"/>
    <property type="evidence" value="ECO:0007669"/>
    <property type="project" value="TreeGrafter"/>
</dbReference>
<dbReference type="eggNOG" id="KOG2525">
    <property type="taxonomic scope" value="Eukaryota"/>
</dbReference>
<dbReference type="NCBIfam" id="TIGR01499">
    <property type="entry name" value="folC"/>
    <property type="match status" value="1"/>
</dbReference>
<evidence type="ECO:0000256" key="6">
    <source>
        <dbReference type="ARBA" id="ARBA00022842"/>
    </source>
</evidence>
<dbReference type="GO" id="GO:0005524">
    <property type="term" value="F:ATP binding"/>
    <property type="evidence" value="ECO:0007669"/>
    <property type="project" value="UniProtKB-KW"/>
</dbReference>
<proteinExistence type="inferred from homology"/>
<accession>A0A0W0G7N2</accession>
<keyword evidence="6" id="KW-0460">Magnesium</keyword>
<dbReference type="InterPro" id="IPR036615">
    <property type="entry name" value="Mur_ligase_C_dom_sf"/>
</dbReference>
<dbReference type="SUPFAM" id="SSF53623">
    <property type="entry name" value="MurD-like peptide ligases, catalytic domain"/>
    <property type="match status" value="1"/>
</dbReference>
<dbReference type="PANTHER" id="PTHR11136:SF0">
    <property type="entry name" value="DIHYDROFOLATE SYNTHETASE-RELATED"/>
    <property type="match status" value="1"/>
</dbReference>
<evidence type="ECO:0000256" key="4">
    <source>
        <dbReference type="ARBA" id="ARBA00022741"/>
    </source>
</evidence>
<evidence type="ECO:0000313" key="7">
    <source>
        <dbReference type="EMBL" id="KTB44572.1"/>
    </source>
</evidence>
<name>A0A0W0G7N2_MONRR</name>
<comment type="caution">
    <text evidence="7">The sequence shown here is derived from an EMBL/GenBank/DDBJ whole genome shotgun (WGS) entry which is preliminary data.</text>
</comment>
<protein>
    <submittedName>
        <fullName evidence="7">Putative Mur ligase</fullName>
    </submittedName>
</protein>
<dbReference type="SUPFAM" id="SSF53244">
    <property type="entry name" value="MurD-like peptide ligases, peptide-binding domain"/>
    <property type="match status" value="1"/>
</dbReference>
<dbReference type="Gene3D" id="3.40.1190.10">
    <property type="entry name" value="Mur-like, catalytic domain"/>
    <property type="match status" value="1"/>
</dbReference>
<dbReference type="Gene3D" id="3.90.190.20">
    <property type="entry name" value="Mur ligase, C-terminal domain"/>
    <property type="match status" value="1"/>
</dbReference>
<dbReference type="GO" id="GO:0005739">
    <property type="term" value="C:mitochondrion"/>
    <property type="evidence" value="ECO:0007669"/>
    <property type="project" value="TreeGrafter"/>
</dbReference>
<evidence type="ECO:0000256" key="3">
    <source>
        <dbReference type="ARBA" id="ARBA00022723"/>
    </source>
</evidence>
<dbReference type="UniPathway" id="UPA00850"/>